<accession>A0ABR7U5P3</accession>
<dbReference type="EMBL" id="JAATTO010000014">
    <property type="protein sequence ID" value="MBC9978861.1"/>
    <property type="molecule type" value="Genomic_DNA"/>
</dbReference>
<organism evidence="1 2">
    <name type="scientific">Bradyrhizobium campsiandrae</name>
    <dbReference type="NCBI Taxonomy" id="1729892"/>
    <lineage>
        <taxon>Bacteria</taxon>
        <taxon>Pseudomonadati</taxon>
        <taxon>Pseudomonadota</taxon>
        <taxon>Alphaproteobacteria</taxon>
        <taxon>Hyphomicrobiales</taxon>
        <taxon>Nitrobacteraceae</taxon>
        <taxon>Bradyrhizobium</taxon>
    </lineage>
</organism>
<protein>
    <submittedName>
        <fullName evidence="1">Uncharacterized protein</fullName>
    </submittedName>
</protein>
<evidence type="ECO:0000313" key="2">
    <source>
        <dbReference type="Proteomes" id="UP000639516"/>
    </source>
</evidence>
<name>A0ABR7U5P3_9BRAD</name>
<evidence type="ECO:0000313" key="1">
    <source>
        <dbReference type="EMBL" id="MBC9978861.1"/>
    </source>
</evidence>
<comment type="caution">
    <text evidence="1">The sequence shown here is derived from an EMBL/GenBank/DDBJ whole genome shotgun (WGS) entry which is preliminary data.</text>
</comment>
<reference evidence="1 2" key="1">
    <citation type="journal article" date="2020" name="Arch. Microbiol.">
        <title>Bradyrhizobium campsiandrae sp. nov., a nitrogen-fixing bacterial strain isolated from a native leguminous tree from the Amazon adapted to flooded conditions.</title>
        <authorList>
            <person name="Cabral Michel D."/>
            <person name="Martins da Costa E."/>
            <person name="Azarias Guimaraes A."/>
            <person name="Soares de Carvalho T."/>
            <person name="Santos de Castro Caputo P."/>
            <person name="Willems A."/>
            <person name="de Souza Moreira F.M."/>
        </authorList>
    </citation>
    <scope>NUCLEOTIDE SEQUENCE [LARGE SCALE GENOMIC DNA]</scope>
    <source>
        <strain evidence="2">INPA 384B</strain>
    </source>
</reference>
<gene>
    <name evidence="1" type="ORF">HA482_11640</name>
</gene>
<keyword evidence="2" id="KW-1185">Reference proteome</keyword>
<dbReference type="Proteomes" id="UP000639516">
    <property type="component" value="Unassembled WGS sequence"/>
</dbReference>
<proteinExistence type="predicted"/>
<sequence length="58" mass="6276">MAEYIVVTVPVVPATLQVLVLKLTSLDSANTDGELQVAALWFFARPGAAVNARKINRH</sequence>
<dbReference type="RefSeq" id="WP_188102565.1">
    <property type="nucleotide sequence ID" value="NZ_JAANIH010000027.1"/>
</dbReference>